<feature type="non-terminal residue" evidence="1">
    <location>
        <position position="1"/>
    </location>
</feature>
<gene>
    <name evidence="1" type="ORF">OFN31_28640</name>
</gene>
<protein>
    <submittedName>
        <fullName evidence="1">Uncharacterized protein</fullName>
    </submittedName>
</protein>
<evidence type="ECO:0000313" key="1">
    <source>
        <dbReference type="EMBL" id="MCV5625613.1"/>
    </source>
</evidence>
<name>A0AAP3A3I7_ECOLX</name>
<dbReference type="AlphaFoldDB" id="A0AAP3A3I7"/>
<organism evidence="1 2">
    <name type="scientific">Escherichia coli</name>
    <dbReference type="NCBI Taxonomy" id="562"/>
    <lineage>
        <taxon>Bacteria</taxon>
        <taxon>Pseudomonadati</taxon>
        <taxon>Pseudomonadota</taxon>
        <taxon>Gammaproteobacteria</taxon>
        <taxon>Enterobacterales</taxon>
        <taxon>Enterobacteriaceae</taxon>
        <taxon>Escherichia</taxon>
    </lineage>
</organism>
<comment type="caution">
    <text evidence="1">The sequence shown here is derived from an EMBL/GenBank/DDBJ whole genome shotgun (WGS) entry which is preliminary data.</text>
</comment>
<accession>A0AAP3A3I7</accession>
<dbReference type="Proteomes" id="UP001208624">
    <property type="component" value="Unassembled WGS sequence"/>
</dbReference>
<dbReference type="EMBL" id="JAOVKC010000626">
    <property type="protein sequence ID" value="MCV5625613.1"/>
    <property type="molecule type" value="Genomic_DNA"/>
</dbReference>
<proteinExistence type="predicted"/>
<evidence type="ECO:0000313" key="2">
    <source>
        <dbReference type="Proteomes" id="UP001208624"/>
    </source>
</evidence>
<sequence length="60" mass="6597">YPISQKPRKTSYSAGVHPTAMISTVQKTGLPYNIVRFPNGPLNLLRSKIAETLLKPCSVL</sequence>
<reference evidence="1" key="1">
    <citation type="submission" date="2023-06" db="EMBL/GenBank/DDBJ databases">
        <title>Deciphering the underlying mechanisms mediating the transmission of blaNDM gene from human to animals in China.</title>
        <authorList>
            <person name="Chen K."/>
            <person name="Chen S."/>
        </authorList>
    </citation>
    <scope>NUCLEOTIDE SEQUENCE</scope>
    <source>
        <strain evidence="1">1199</strain>
    </source>
</reference>